<evidence type="ECO:0000256" key="1">
    <source>
        <dbReference type="SAM" id="MobiDB-lite"/>
    </source>
</evidence>
<comment type="caution">
    <text evidence="4">The sequence shown here is derived from an EMBL/GenBank/DDBJ whole genome shotgun (WGS) entry which is preliminary data.</text>
</comment>
<name>A0A9D4RCQ5_DREPO</name>
<reference evidence="4" key="2">
    <citation type="submission" date="2020-11" db="EMBL/GenBank/DDBJ databases">
        <authorList>
            <person name="McCartney M.A."/>
            <person name="Auch B."/>
            <person name="Kono T."/>
            <person name="Mallez S."/>
            <person name="Becker A."/>
            <person name="Gohl D.M."/>
            <person name="Silverstein K.A.T."/>
            <person name="Koren S."/>
            <person name="Bechman K.B."/>
            <person name="Herman A."/>
            <person name="Abrahante J.E."/>
            <person name="Garbe J."/>
        </authorList>
    </citation>
    <scope>NUCLEOTIDE SEQUENCE</scope>
    <source>
        <strain evidence="4">Duluth1</strain>
        <tissue evidence="4">Whole animal</tissue>
    </source>
</reference>
<dbReference type="InterPro" id="IPR055313">
    <property type="entry name" value="Temptin-like"/>
</dbReference>
<evidence type="ECO:0000256" key="2">
    <source>
        <dbReference type="SAM" id="SignalP"/>
    </source>
</evidence>
<evidence type="ECO:0000313" key="4">
    <source>
        <dbReference type="EMBL" id="KAH3861872.1"/>
    </source>
</evidence>
<dbReference type="PANTHER" id="PTHR34737:SF2">
    <property type="entry name" value="EF-HAND DOMAIN-CONTAINING PROTEIN"/>
    <property type="match status" value="1"/>
</dbReference>
<dbReference type="InterPro" id="IPR057626">
    <property type="entry name" value="S-S_Temptin"/>
</dbReference>
<keyword evidence="2" id="KW-0732">Signal</keyword>
<proteinExistence type="predicted"/>
<organism evidence="4 5">
    <name type="scientific">Dreissena polymorpha</name>
    <name type="common">Zebra mussel</name>
    <name type="synonym">Mytilus polymorpha</name>
    <dbReference type="NCBI Taxonomy" id="45954"/>
    <lineage>
        <taxon>Eukaryota</taxon>
        <taxon>Metazoa</taxon>
        <taxon>Spiralia</taxon>
        <taxon>Lophotrochozoa</taxon>
        <taxon>Mollusca</taxon>
        <taxon>Bivalvia</taxon>
        <taxon>Autobranchia</taxon>
        <taxon>Heteroconchia</taxon>
        <taxon>Euheterodonta</taxon>
        <taxon>Imparidentia</taxon>
        <taxon>Neoheterodontei</taxon>
        <taxon>Myida</taxon>
        <taxon>Dreissenoidea</taxon>
        <taxon>Dreissenidae</taxon>
        <taxon>Dreissena</taxon>
    </lineage>
</organism>
<dbReference type="Pfam" id="PF24784">
    <property type="entry name" value="Temptin_C"/>
    <property type="match status" value="1"/>
</dbReference>
<dbReference type="Proteomes" id="UP000828390">
    <property type="component" value="Unassembled WGS sequence"/>
</dbReference>
<dbReference type="AlphaFoldDB" id="A0A9D4RCQ5"/>
<dbReference type="EMBL" id="JAIWYP010000002">
    <property type="protein sequence ID" value="KAH3861872.1"/>
    <property type="molecule type" value="Genomic_DNA"/>
</dbReference>
<reference evidence="4" key="1">
    <citation type="journal article" date="2019" name="bioRxiv">
        <title>The Genome of the Zebra Mussel, Dreissena polymorpha: A Resource for Invasive Species Research.</title>
        <authorList>
            <person name="McCartney M.A."/>
            <person name="Auch B."/>
            <person name="Kono T."/>
            <person name="Mallez S."/>
            <person name="Zhang Y."/>
            <person name="Obille A."/>
            <person name="Becker A."/>
            <person name="Abrahante J.E."/>
            <person name="Garbe J."/>
            <person name="Badalamenti J.P."/>
            <person name="Herman A."/>
            <person name="Mangelson H."/>
            <person name="Liachko I."/>
            <person name="Sullivan S."/>
            <person name="Sone E.D."/>
            <person name="Koren S."/>
            <person name="Silverstein K.A.T."/>
            <person name="Beckman K.B."/>
            <person name="Gohl D.M."/>
        </authorList>
    </citation>
    <scope>NUCLEOTIDE SEQUENCE</scope>
    <source>
        <strain evidence="4">Duluth1</strain>
        <tissue evidence="4">Whole animal</tissue>
    </source>
</reference>
<protein>
    <recommendedName>
        <fullName evidence="3">Temptin Cys/Cys disulfide domain-containing protein</fullName>
    </recommendedName>
</protein>
<feature type="signal peptide" evidence="2">
    <location>
        <begin position="1"/>
        <end position="19"/>
    </location>
</feature>
<accession>A0A9D4RCQ5</accession>
<evidence type="ECO:0000259" key="3">
    <source>
        <dbReference type="Pfam" id="PF24784"/>
    </source>
</evidence>
<dbReference type="PANTHER" id="PTHR34737">
    <property type="entry name" value="EF-HAND DOMAIN-CONTAINING PROTEIN"/>
    <property type="match status" value="1"/>
</dbReference>
<feature type="compositionally biased region" description="Basic residues" evidence="1">
    <location>
        <begin position="119"/>
        <end position="130"/>
    </location>
</feature>
<feature type="domain" description="Temptin Cys/Cys disulfide" evidence="3">
    <location>
        <begin position="19"/>
        <end position="118"/>
    </location>
</feature>
<feature type="region of interest" description="Disordered" evidence="1">
    <location>
        <begin position="112"/>
        <end position="133"/>
    </location>
</feature>
<evidence type="ECO:0000313" key="5">
    <source>
        <dbReference type="Proteomes" id="UP000828390"/>
    </source>
</evidence>
<sequence>MHLSAIFLFVLSCIGATYGYSSLRRQIPNGYKVPHPCRPGTTWDAVGHMAPEYDPTKNAFGKDVREVLKDRQLEWAKVCNKDSDGDGLTNGQELGDPSCMWKVSDGLQGLADPMGHPGLGRRRPHKRTGARRPQLYVESQRWIAGAGGPYGASRHL</sequence>
<gene>
    <name evidence="4" type="ORF">DPMN_024825</name>
</gene>
<feature type="chain" id="PRO_5039007682" description="Temptin Cys/Cys disulfide domain-containing protein" evidence="2">
    <location>
        <begin position="20"/>
        <end position="156"/>
    </location>
</feature>
<keyword evidence="5" id="KW-1185">Reference proteome</keyword>